<reference evidence="3" key="1">
    <citation type="submission" date="2016-01" db="EMBL/GenBank/DDBJ databases">
        <title>Draft genome sequence of Thermodesulfovibrio aggregans strain TGE-P1.</title>
        <authorList>
            <person name="Sekiguchi Y."/>
            <person name="Ohashi A."/>
            <person name="Matsuura N."/>
            <person name="Tourlousse M.D."/>
        </authorList>
    </citation>
    <scope>NUCLEOTIDE SEQUENCE [LARGE SCALE GENOMIC DNA]</scope>
    <source>
        <strain evidence="3">TGE-P1</strain>
    </source>
</reference>
<dbReference type="Gene3D" id="3.20.20.450">
    <property type="entry name" value="EAL domain"/>
    <property type="match status" value="1"/>
</dbReference>
<organism evidence="2 3">
    <name type="scientific">Thermodesulfovibrio aggregans</name>
    <dbReference type="NCBI Taxonomy" id="86166"/>
    <lineage>
        <taxon>Bacteria</taxon>
        <taxon>Pseudomonadati</taxon>
        <taxon>Nitrospirota</taxon>
        <taxon>Thermodesulfovibrionia</taxon>
        <taxon>Thermodesulfovibrionales</taxon>
        <taxon>Thermodesulfovibrionaceae</taxon>
        <taxon>Thermodesulfovibrio</taxon>
    </lineage>
</organism>
<gene>
    <name evidence="2" type="ORF">TAGGR_342</name>
</gene>
<dbReference type="SMART" id="SM00052">
    <property type="entry name" value="EAL"/>
    <property type="match status" value="1"/>
</dbReference>
<sequence length="360" mass="41467">MKKSGKCERCEILPEIFINGPCQIVFTAKADALLIKLERLLEKTLGLKPEIREDLLLYSDCEIGKTFEALISAELSTPEKEDIELAILSTNEPLNLRIFKRLKKLSYYLELYANRDFVEMLKEARLTVHFHTIIDGAERDIFGYECLTRGVKNNGDIVPPKILFEVAKMTDLLFYLDRASREIAIKTAAVKGIKEKKVFINFIPTAIYDPKFCLSNTIAWAYKMEYNPSNLVFEVVESHRVSDLKHLKEILDYYRENGFKVALDDVGSGFSNLESLVVLKPNYLKIDMEIVRDIHKDKLKQSICRALVDIAKENDIKTIAEGIETKEEFIFLRDLGIDYFQGFYFSKPAPEPIRKLEIDL</sequence>
<dbReference type="Pfam" id="PF00563">
    <property type="entry name" value="EAL"/>
    <property type="match status" value="1"/>
</dbReference>
<dbReference type="InterPro" id="IPR001633">
    <property type="entry name" value="EAL_dom"/>
</dbReference>
<accession>A0A0U9HTI8</accession>
<dbReference type="PROSITE" id="PS50883">
    <property type="entry name" value="EAL"/>
    <property type="match status" value="1"/>
</dbReference>
<dbReference type="STRING" id="86166.TAGGR_342"/>
<comment type="caution">
    <text evidence="2">The sequence shown here is derived from an EMBL/GenBank/DDBJ whole genome shotgun (WGS) entry which is preliminary data.</text>
</comment>
<dbReference type="InterPro" id="IPR035919">
    <property type="entry name" value="EAL_sf"/>
</dbReference>
<dbReference type="PANTHER" id="PTHR33121">
    <property type="entry name" value="CYCLIC DI-GMP PHOSPHODIESTERASE PDEF"/>
    <property type="match status" value="1"/>
</dbReference>
<protein>
    <submittedName>
        <fullName evidence="2">C-di-GMP-specific phosphodiesterase class I</fullName>
    </submittedName>
</protein>
<proteinExistence type="predicted"/>
<dbReference type="SUPFAM" id="SSF141868">
    <property type="entry name" value="EAL domain-like"/>
    <property type="match status" value="1"/>
</dbReference>
<dbReference type="GO" id="GO:0071111">
    <property type="term" value="F:cyclic-guanylate-specific phosphodiesterase activity"/>
    <property type="evidence" value="ECO:0007669"/>
    <property type="project" value="InterPro"/>
</dbReference>
<dbReference type="PANTHER" id="PTHR33121:SF15">
    <property type="entry name" value="BLUE LIGHT- AND TEMPERATURE-REGULATED ANTIREPRESSOR BLUF"/>
    <property type="match status" value="1"/>
</dbReference>
<dbReference type="Proteomes" id="UP000054976">
    <property type="component" value="Unassembled WGS sequence"/>
</dbReference>
<dbReference type="CDD" id="cd01948">
    <property type="entry name" value="EAL"/>
    <property type="match status" value="1"/>
</dbReference>
<name>A0A0U9HTI8_9BACT</name>
<dbReference type="EMBL" id="BCNO01000003">
    <property type="protein sequence ID" value="GAQ95570.1"/>
    <property type="molecule type" value="Genomic_DNA"/>
</dbReference>
<evidence type="ECO:0000313" key="3">
    <source>
        <dbReference type="Proteomes" id="UP000054976"/>
    </source>
</evidence>
<feature type="domain" description="EAL" evidence="1">
    <location>
        <begin position="110"/>
        <end position="360"/>
    </location>
</feature>
<evidence type="ECO:0000259" key="1">
    <source>
        <dbReference type="PROSITE" id="PS50883"/>
    </source>
</evidence>
<dbReference type="AlphaFoldDB" id="A0A0U9HTI8"/>
<evidence type="ECO:0000313" key="2">
    <source>
        <dbReference type="EMBL" id="GAQ95570.1"/>
    </source>
</evidence>
<dbReference type="InterPro" id="IPR050706">
    <property type="entry name" value="Cyclic-di-GMP_PDE-like"/>
</dbReference>
<keyword evidence="3" id="KW-1185">Reference proteome</keyword>